<feature type="signal peptide" evidence="1">
    <location>
        <begin position="1"/>
        <end position="18"/>
    </location>
</feature>
<organism evidence="2 3">
    <name type="scientific">Qipengyuania pacifica</name>
    <dbReference type="NCBI Taxonomy" id="2860199"/>
    <lineage>
        <taxon>Bacteria</taxon>
        <taxon>Pseudomonadati</taxon>
        <taxon>Pseudomonadota</taxon>
        <taxon>Alphaproteobacteria</taxon>
        <taxon>Sphingomonadales</taxon>
        <taxon>Erythrobacteraceae</taxon>
        <taxon>Qipengyuania</taxon>
    </lineage>
</organism>
<proteinExistence type="predicted"/>
<dbReference type="NCBIfam" id="NF041112">
    <property type="entry name" value="chap_CsgH_alph"/>
    <property type="match status" value="1"/>
</dbReference>
<reference evidence="2 3" key="1">
    <citation type="submission" date="2021-08" db="EMBL/GenBank/DDBJ databases">
        <title>Comparative Genomics Analysis of the Genus Qipengyuania Reveals Extensive Genetic Diversity and Metabolic Versatility, Including the Description of Fifteen Novel Species.</title>
        <authorList>
            <person name="Liu Y."/>
        </authorList>
    </citation>
    <scope>NUCLEOTIDE SEQUENCE [LARGE SCALE GENOMIC DNA]</scope>
    <source>
        <strain evidence="2 3">GH25</strain>
    </source>
</reference>
<comment type="caution">
    <text evidence="2">The sequence shown here is derived from an EMBL/GenBank/DDBJ whole genome shotgun (WGS) entry which is preliminary data.</text>
</comment>
<name>A0ABS7JC32_9SPHN</name>
<accession>A0ABS7JC32</accession>
<gene>
    <name evidence="2" type="ORF">K3177_03505</name>
</gene>
<dbReference type="Proteomes" id="UP000776651">
    <property type="component" value="Unassembled WGS sequence"/>
</dbReference>
<dbReference type="RefSeq" id="WP_221597048.1">
    <property type="nucleotide sequence ID" value="NZ_JAIGNQ010000001.1"/>
</dbReference>
<evidence type="ECO:0000313" key="3">
    <source>
        <dbReference type="Proteomes" id="UP000776651"/>
    </source>
</evidence>
<keyword evidence="3" id="KW-1185">Reference proteome</keyword>
<dbReference type="EMBL" id="JAIGNQ010000001">
    <property type="protein sequence ID" value="MBX7487573.1"/>
    <property type="molecule type" value="Genomic_DNA"/>
</dbReference>
<sequence>MRILALIYFFFGSAATMATSQPPRAISMDVEETADAVTVVLNGHSDSDQEVSYELVIEGRSTSRHKGRTKLIAGQNAILSTMRMSAAEPWCIKASVTEADGTSYEYAKGSCT</sequence>
<feature type="chain" id="PRO_5045364960" evidence="1">
    <location>
        <begin position="19"/>
        <end position="112"/>
    </location>
</feature>
<protein>
    <submittedName>
        <fullName evidence="2">Uncharacterized protein</fullName>
    </submittedName>
</protein>
<evidence type="ECO:0000313" key="2">
    <source>
        <dbReference type="EMBL" id="MBX7487573.1"/>
    </source>
</evidence>
<keyword evidence="1" id="KW-0732">Signal</keyword>
<evidence type="ECO:0000256" key="1">
    <source>
        <dbReference type="SAM" id="SignalP"/>
    </source>
</evidence>
<dbReference type="InterPro" id="IPR053722">
    <property type="entry name" value="Curli_assembly_CsgC/AgfC"/>
</dbReference>
<dbReference type="InterPro" id="IPR047726">
    <property type="entry name" value="CsgH_dom"/>
</dbReference>
<dbReference type="Gene3D" id="2.60.40.2420">
    <property type="match status" value="1"/>
</dbReference>